<feature type="region of interest" description="Disordered" evidence="1">
    <location>
        <begin position="1"/>
        <end position="24"/>
    </location>
</feature>
<proteinExistence type="predicted"/>
<feature type="compositionally biased region" description="Polar residues" evidence="1">
    <location>
        <begin position="246"/>
        <end position="255"/>
    </location>
</feature>
<feature type="region of interest" description="Disordered" evidence="1">
    <location>
        <begin position="246"/>
        <end position="294"/>
    </location>
</feature>
<feature type="compositionally biased region" description="Low complexity" evidence="1">
    <location>
        <begin position="282"/>
        <end position="294"/>
    </location>
</feature>
<accession>A0A9N8Z7Y5</accession>
<feature type="compositionally biased region" description="Low complexity" evidence="1">
    <location>
        <begin position="177"/>
        <end position="190"/>
    </location>
</feature>
<evidence type="ECO:0000313" key="3">
    <source>
        <dbReference type="Proteomes" id="UP000789831"/>
    </source>
</evidence>
<comment type="caution">
    <text evidence="2">The sequence shown here is derived from an EMBL/GenBank/DDBJ whole genome shotgun (WGS) entry which is preliminary data.</text>
</comment>
<dbReference type="OrthoDB" id="10663704at2759"/>
<dbReference type="AlphaFoldDB" id="A0A9N8Z7Y5"/>
<dbReference type="InterPro" id="IPR036910">
    <property type="entry name" value="HMG_box_dom_sf"/>
</dbReference>
<name>A0A9N8Z7Y5_9GLOM</name>
<dbReference type="SUPFAM" id="SSF47095">
    <property type="entry name" value="HMG-box"/>
    <property type="match status" value="1"/>
</dbReference>
<dbReference type="Proteomes" id="UP000789831">
    <property type="component" value="Unassembled WGS sequence"/>
</dbReference>
<reference evidence="2" key="1">
    <citation type="submission" date="2021-06" db="EMBL/GenBank/DDBJ databases">
        <authorList>
            <person name="Kallberg Y."/>
            <person name="Tangrot J."/>
            <person name="Rosling A."/>
        </authorList>
    </citation>
    <scope>NUCLEOTIDE SEQUENCE</scope>
    <source>
        <strain evidence="2">MT106</strain>
    </source>
</reference>
<evidence type="ECO:0000256" key="1">
    <source>
        <dbReference type="SAM" id="MobiDB-lite"/>
    </source>
</evidence>
<protein>
    <submittedName>
        <fullName evidence="2">3852_t:CDS:1</fullName>
    </submittedName>
</protein>
<gene>
    <name evidence="2" type="ORF">AGERDE_LOCUS3175</name>
</gene>
<feature type="compositionally biased region" description="Polar residues" evidence="1">
    <location>
        <begin position="267"/>
        <end position="281"/>
    </location>
</feature>
<keyword evidence="3" id="KW-1185">Reference proteome</keyword>
<feature type="region of interest" description="Disordered" evidence="1">
    <location>
        <begin position="177"/>
        <end position="210"/>
    </location>
</feature>
<dbReference type="EMBL" id="CAJVPL010000295">
    <property type="protein sequence ID" value="CAG8479816.1"/>
    <property type="molecule type" value="Genomic_DNA"/>
</dbReference>
<sequence>MSNTREIRNRRSQRTNLQSQTITTDAATASIASASTSTSPTTYLIEVPTIDEPTETDEIATKLQRIETKYNTYIRENVCMPIRELIQSSKETRAKGVPRPMNKFFLFRKNYSTREKQQKQQLSSASIIDISVTRVSKGSKNAWEKMKQDNDEIAISFWIELAQLAKMSHTANNCGYKYKPNKSINSSKSNAEGKKRERSDDEQEISQVDITSGYNSQEELLLVSPTKEINYIQNIMKAKGLNFLGSNQSQTNAQTRELKRRKKTDLGSYSTQKSPNKSQIPQNNQSESSNSNSNYQLKDLDEEYIRVESSDSPVNYSNLSEMNYLARRHNIQQYNNSMETKRVSGITSAIESTSTPADNEVIYNIPLQQYAATAAAFVYPVNSQQISHFQSTNLSTAASQAAIDPRLLFLTSQPLSPRVIYTPNFQTHLFAPLTLAQHSSILPATIQNVTTAEVTPVTNSEQQQQLLQVQALTGQPQLYVVQGQTNSVENVSTASQSPQQSRRVKSINLTIDSSRAQSLIDNQQLNESSQSLNIQETDIPKLILNDDNSI</sequence>
<evidence type="ECO:0000313" key="2">
    <source>
        <dbReference type="EMBL" id="CAG8479816.1"/>
    </source>
</evidence>
<dbReference type="Gene3D" id="1.10.30.10">
    <property type="entry name" value="High mobility group box domain"/>
    <property type="match status" value="1"/>
</dbReference>
<organism evidence="2 3">
    <name type="scientific">Ambispora gerdemannii</name>
    <dbReference type="NCBI Taxonomy" id="144530"/>
    <lineage>
        <taxon>Eukaryota</taxon>
        <taxon>Fungi</taxon>
        <taxon>Fungi incertae sedis</taxon>
        <taxon>Mucoromycota</taxon>
        <taxon>Glomeromycotina</taxon>
        <taxon>Glomeromycetes</taxon>
        <taxon>Archaeosporales</taxon>
        <taxon>Ambisporaceae</taxon>
        <taxon>Ambispora</taxon>
    </lineage>
</organism>